<evidence type="ECO:0000256" key="1">
    <source>
        <dbReference type="ARBA" id="ARBA00004651"/>
    </source>
</evidence>
<feature type="transmembrane region" description="Helical" evidence="6">
    <location>
        <begin position="162"/>
        <end position="188"/>
    </location>
</feature>
<evidence type="ECO:0000313" key="9">
    <source>
        <dbReference type="Proteomes" id="UP000824024"/>
    </source>
</evidence>
<keyword evidence="4 6" id="KW-1133">Transmembrane helix</keyword>
<protein>
    <submittedName>
        <fullName evidence="8">MFS transporter</fullName>
    </submittedName>
</protein>
<dbReference type="PRINTS" id="PR01036">
    <property type="entry name" value="TCRTETB"/>
</dbReference>
<dbReference type="InterPro" id="IPR036259">
    <property type="entry name" value="MFS_trans_sf"/>
</dbReference>
<dbReference type="Proteomes" id="UP000824024">
    <property type="component" value="Unassembled WGS sequence"/>
</dbReference>
<evidence type="ECO:0000256" key="6">
    <source>
        <dbReference type="SAM" id="Phobius"/>
    </source>
</evidence>
<dbReference type="AlphaFoldDB" id="A0A9D2D0K9"/>
<dbReference type="InterPro" id="IPR011701">
    <property type="entry name" value="MFS"/>
</dbReference>
<feature type="transmembrane region" description="Helical" evidence="6">
    <location>
        <begin position="353"/>
        <end position="380"/>
    </location>
</feature>
<evidence type="ECO:0000256" key="3">
    <source>
        <dbReference type="ARBA" id="ARBA00022692"/>
    </source>
</evidence>
<feature type="transmembrane region" description="Helical" evidence="6">
    <location>
        <begin position="224"/>
        <end position="242"/>
    </location>
</feature>
<sequence length="457" mass="49495">MSSFKHNKLFVFSLMFAGFIGSLSQNMMTAALPAILSSFHTDTAKGQWLTNIFILILGITAAASAYLFSRFPTKKLVLSALGIFMIGCALSLSAQNFYVLLLSRLIQGVGAGVLIPTLQISLLHIFPKENHGQALGITGIIIGFAPAAGITLAGVFVDSFGWRSIFLFLLILGAAIWMFGFCFLQNIGTPLPVSMDYSSLFLYSAGAFFLMIATTFINAFPLPIWILLLLFAAGIVCLFRFAKRQLLLKSPLLELRLFCYTSVKYAAALFLITFTLMMCGTTLFPLYIQTICGRSATFSGLLCLPGSIMIAVVSPAAGRLADRFRPGPVCIAGALLLIIGTLPFIFFSQESHMLLVCFIYTLQCTGIALLLTASLTMGVYRIPLAKRSHSTAILNSFRQVFGSLFASLLITAAAMICAPSDLNLSGIRGAFLIMTAACVILLFGSIRYHSREDPPKS</sequence>
<comment type="caution">
    <text evidence="8">The sequence shown here is derived from an EMBL/GenBank/DDBJ whole genome shotgun (WGS) entry which is preliminary data.</text>
</comment>
<evidence type="ECO:0000256" key="4">
    <source>
        <dbReference type="ARBA" id="ARBA00022989"/>
    </source>
</evidence>
<organism evidence="8 9">
    <name type="scientific">Candidatus Eubacterium avistercoris</name>
    <dbReference type="NCBI Taxonomy" id="2838567"/>
    <lineage>
        <taxon>Bacteria</taxon>
        <taxon>Bacillati</taxon>
        <taxon>Bacillota</taxon>
        <taxon>Clostridia</taxon>
        <taxon>Eubacteriales</taxon>
        <taxon>Eubacteriaceae</taxon>
        <taxon>Eubacterium</taxon>
    </lineage>
</organism>
<dbReference type="PROSITE" id="PS50850">
    <property type="entry name" value="MFS"/>
    <property type="match status" value="1"/>
</dbReference>
<dbReference type="Gene3D" id="1.20.1720.10">
    <property type="entry name" value="Multidrug resistance protein D"/>
    <property type="match status" value="1"/>
</dbReference>
<keyword evidence="2" id="KW-0813">Transport</keyword>
<reference evidence="8" key="2">
    <citation type="submission" date="2021-04" db="EMBL/GenBank/DDBJ databases">
        <authorList>
            <person name="Gilroy R."/>
        </authorList>
    </citation>
    <scope>NUCLEOTIDE SEQUENCE</scope>
    <source>
        <strain evidence="8">CHK192-9172</strain>
    </source>
</reference>
<dbReference type="PANTHER" id="PTHR42718:SF9">
    <property type="entry name" value="MAJOR FACILITATOR SUPERFAMILY MULTIDRUG TRANSPORTER MFSC"/>
    <property type="match status" value="1"/>
</dbReference>
<dbReference type="GO" id="GO:0005886">
    <property type="term" value="C:plasma membrane"/>
    <property type="evidence" value="ECO:0007669"/>
    <property type="project" value="UniProtKB-SubCell"/>
</dbReference>
<feature type="transmembrane region" description="Helical" evidence="6">
    <location>
        <begin position="200"/>
        <end position="218"/>
    </location>
</feature>
<dbReference type="PANTHER" id="PTHR42718">
    <property type="entry name" value="MAJOR FACILITATOR SUPERFAMILY MULTIDRUG TRANSPORTER MFSC"/>
    <property type="match status" value="1"/>
</dbReference>
<dbReference type="GO" id="GO:0022857">
    <property type="term" value="F:transmembrane transporter activity"/>
    <property type="evidence" value="ECO:0007669"/>
    <property type="project" value="InterPro"/>
</dbReference>
<proteinExistence type="predicted"/>
<evidence type="ECO:0000259" key="7">
    <source>
        <dbReference type="PROSITE" id="PS50850"/>
    </source>
</evidence>
<feature type="domain" description="Major facilitator superfamily (MFS) profile" evidence="7">
    <location>
        <begin position="10"/>
        <end position="453"/>
    </location>
</feature>
<dbReference type="EMBL" id="DXCH01000009">
    <property type="protein sequence ID" value="HIZ06380.1"/>
    <property type="molecule type" value="Genomic_DNA"/>
</dbReference>
<keyword evidence="3 6" id="KW-0812">Transmembrane</keyword>
<dbReference type="Gene3D" id="1.20.1250.20">
    <property type="entry name" value="MFS general substrate transporter like domains"/>
    <property type="match status" value="1"/>
</dbReference>
<name>A0A9D2D0K9_9FIRM</name>
<feature type="transmembrane region" description="Helical" evidence="6">
    <location>
        <begin position="263"/>
        <end position="284"/>
    </location>
</feature>
<feature type="transmembrane region" description="Helical" evidence="6">
    <location>
        <begin position="134"/>
        <end position="156"/>
    </location>
</feature>
<feature type="transmembrane region" description="Helical" evidence="6">
    <location>
        <begin position="296"/>
        <end position="317"/>
    </location>
</feature>
<dbReference type="InterPro" id="IPR020846">
    <property type="entry name" value="MFS_dom"/>
</dbReference>
<dbReference type="Pfam" id="PF07690">
    <property type="entry name" value="MFS_1"/>
    <property type="match status" value="1"/>
</dbReference>
<feature type="transmembrane region" description="Helical" evidence="6">
    <location>
        <begin position="105"/>
        <end position="127"/>
    </location>
</feature>
<evidence type="ECO:0000256" key="5">
    <source>
        <dbReference type="ARBA" id="ARBA00023136"/>
    </source>
</evidence>
<reference evidence="8" key="1">
    <citation type="journal article" date="2021" name="PeerJ">
        <title>Extensive microbial diversity within the chicken gut microbiome revealed by metagenomics and culture.</title>
        <authorList>
            <person name="Gilroy R."/>
            <person name="Ravi A."/>
            <person name="Getino M."/>
            <person name="Pursley I."/>
            <person name="Horton D.L."/>
            <person name="Alikhan N.F."/>
            <person name="Baker D."/>
            <person name="Gharbi K."/>
            <person name="Hall N."/>
            <person name="Watson M."/>
            <person name="Adriaenssens E.M."/>
            <person name="Foster-Nyarko E."/>
            <person name="Jarju S."/>
            <person name="Secka A."/>
            <person name="Antonio M."/>
            <person name="Oren A."/>
            <person name="Chaudhuri R.R."/>
            <person name="La Ragione R."/>
            <person name="Hildebrand F."/>
            <person name="Pallen M.J."/>
        </authorList>
    </citation>
    <scope>NUCLEOTIDE SEQUENCE</scope>
    <source>
        <strain evidence="8">CHK192-9172</strain>
    </source>
</reference>
<keyword evidence="5 6" id="KW-0472">Membrane</keyword>
<comment type="subcellular location">
    <subcellularLocation>
        <location evidence="1">Cell membrane</location>
        <topology evidence="1">Multi-pass membrane protein</topology>
    </subcellularLocation>
</comment>
<feature type="transmembrane region" description="Helical" evidence="6">
    <location>
        <begin position="400"/>
        <end position="418"/>
    </location>
</feature>
<evidence type="ECO:0000313" key="8">
    <source>
        <dbReference type="EMBL" id="HIZ06380.1"/>
    </source>
</evidence>
<dbReference type="SUPFAM" id="SSF103473">
    <property type="entry name" value="MFS general substrate transporter"/>
    <property type="match status" value="1"/>
</dbReference>
<feature type="transmembrane region" description="Helical" evidence="6">
    <location>
        <begin position="76"/>
        <end position="99"/>
    </location>
</feature>
<gene>
    <name evidence="8" type="ORF">IAA08_00415</name>
</gene>
<accession>A0A9D2D0K9</accession>
<evidence type="ECO:0000256" key="2">
    <source>
        <dbReference type="ARBA" id="ARBA00022448"/>
    </source>
</evidence>
<feature type="transmembrane region" description="Helical" evidence="6">
    <location>
        <begin position="48"/>
        <end position="69"/>
    </location>
</feature>
<feature type="transmembrane region" description="Helical" evidence="6">
    <location>
        <begin position="430"/>
        <end position="448"/>
    </location>
</feature>
<feature type="transmembrane region" description="Helical" evidence="6">
    <location>
        <begin position="329"/>
        <end position="347"/>
    </location>
</feature>